<gene>
    <name evidence="7 9" type="primary">pgl</name>
    <name evidence="9" type="ORF">HQ497_02295</name>
</gene>
<dbReference type="PANTHER" id="PTHR11054">
    <property type="entry name" value="6-PHOSPHOGLUCONOLACTONASE"/>
    <property type="match status" value="1"/>
</dbReference>
<accession>A0A973A8V7</accession>
<evidence type="ECO:0000256" key="1">
    <source>
        <dbReference type="ARBA" id="ARBA00000832"/>
    </source>
</evidence>
<dbReference type="Pfam" id="PF01182">
    <property type="entry name" value="Glucosamine_iso"/>
    <property type="match status" value="1"/>
</dbReference>
<comment type="catalytic activity">
    <reaction evidence="1 7">
        <text>6-phospho-D-glucono-1,5-lactone + H2O = 6-phospho-D-gluconate + H(+)</text>
        <dbReference type="Rhea" id="RHEA:12556"/>
        <dbReference type="ChEBI" id="CHEBI:15377"/>
        <dbReference type="ChEBI" id="CHEBI:15378"/>
        <dbReference type="ChEBI" id="CHEBI:57955"/>
        <dbReference type="ChEBI" id="CHEBI:58759"/>
        <dbReference type="EC" id="3.1.1.31"/>
    </reaction>
</comment>
<sequence length="234" mass="24996">MREQREFDSVELLDEALVADVAATLAVDIKQQGSAILVVSGGRTPLGFMQLLSRQSLAWSKVTVTLADERWVGADNADSNEKLVRDNLLVNAASAANFVGLKNAALTAVEGETEASELLGSLGKFSVVILGMGEDGHTASLFPGAANLARGLELNSGQACIAMTPLHAPHERMSLTLTRLLASRRIILHLCGEKKRRVLAAALAGDNVHALPVRAILRQEQTPVSIYITPDLRN</sequence>
<protein>
    <recommendedName>
        <fullName evidence="6 7">6-phosphogluconolactonase</fullName>
        <shortName evidence="7">6PGL</shortName>
        <ecNumber evidence="5 7">3.1.1.31</ecNumber>
    </recommendedName>
</protein>
<proteinExistence type="inferred from homology"/>
<dbReference type="NCBIfam" id="TIGR01198">
    <property type="entry name" value="pgl"/>
    <property type="match status" value="1"/>
</dbReference>
<dbReference type="AlphaFoldDB" id="A0A973A8V7"/>
<dbReference type="Proteomes" id="UP000754644">
    <property type="component" value="Unassembled WGS sequence"/>
</dbReference>
<evidence type="ECO:0000256" key="5">
    <source>
        <dbReference type="ARBA" id="ARBA00013198"/>
    </source>
</evidence>
<reference evidence="9" key="1">
    <citation type="submission" date="2020-05" db="EMBL/GenBank/DDBJ databases">
        <title>Sulfur intermediates as new biogeochemical hubs in an aquatic model microbial ecosystem.</title>
        <authorList>
            <person name="Vigneron A."/>
        </authorList>
    </citation>
    <scope>NUCLEOTIDE SEQUENCE</scope>
    <source>
        <strain evidence="9">Bin.250</strain>
    </source>
</reference>
<comment type="caution">
    <text evidence="9">The sequence shown here is derived from an EMBL/GenBank/DDBJ whole genome shotgun (WGS) entry which is preliminary data.</text>
</comment>
<dbReference type="CDD" id="cd01400">
    <property type="entry name" value="6PGL"/>
    <property type="match status" value="1"/>
</dbReference>
<comment type="pathway">
    <text evidence="3 7">Carbohydrate degradation; pentose phosphate pathway; D-ribulose 5-phosphate from D-glucose 6-phosphate (oxidative stage): step 2/3.</text>
</comment>
<evidence type="ECO:0000256" key="6">
    <source>
        <dbReference type="ARBA" id="ARBA00020337"/>
    </source>
</evidence>
<dbReference type="SUPFAM" id="SSF100950">
    <property type="entry name" value="NagB/RpiA/CoA transferase-like"/>
    <property type="match status" value="1"/>
</dbReference>
<comment type="function">
    <text evidence="2 7">Hydrolysis of 6-phosphogluconolactone to 6-phosphogluconate.</text>
</comment>
<dbReference type="PANTHER" id="PTHR11054:SF0">
    <property type="entry name" value="6-PHOSPHOGLUCONOLACTONASE"/>
    <property type="match status" value="1"/>
</dbReference>
<feature type="domain" description="Glucosamine/galactosamine-6-phosphate isomerase" evidence="8">
    <location>
        <begin position="12"/>
        <end position="221"/>
    </location>
</feature>
<comment type="similarity">
    <text evidence="4 7">Belongs to the glucosamine/galactosamine-6-phosphate isomerase family. 6-phosphogluconolactonase subfamily.</text>
</comment>
<dbReference type="EC" id="3.1.1.31" evidence="5 7"/>
<dbReference type="InterPro" id="IPR006148">
    <property type="entry name" value="Glc/Gal-6P_isomerase"/>
</dbReference>
<dbReference type="Gene3D" id="3.40.50.1360">
    <property type="match status" value="1"/>
</dbReference>
<evidence type="ECO:0000256" key="4">
    <source>
        <dbReference type="ARBA" id="ARBA00010662"/>
    </source>
</evidence>
<dbReference type="EMBL" id="JABMOJ010000077">
    <property type="protein sequence ID" value="NQV64171.1"/>
    <property type="molecule type" value="Genomic_DNA"/>
</dbReference>
<dbReference type="InterPro" id="IPR005900">
    <property type="entry name" value="6-phosphogluconolactonase_DevB"/>
</dbReference>
<evidence type="ECO:0000256" key="7">
    <source>
        <dbReference type="RuleBase" id="RU365095"/>
    </source>
</evidence>
<evidence type="ECO:0000313" key="9">
    <source>
        <dbReference type="EMBL" id="NQV64171.1"/>
    </source>
</evidence>
<name>A0A973A8V7_9GAMM</name>
<evidence type="ECO:0000256" key="2">
    <source>
        <dbReference type="ARBA" id="ARBA00002681"/>
    </source>
</evidence>
<keyword evidence="7 9" id="KW-0378">Hydrolase</keyword>
<dbReference type="InterPro" id="IPR039104">
    <property type="entry name" value="6PGL"/>
</dbReference>
<dbReference type="GO" id="GO:0005975">
    <property type="term" value="P:carbohydrate metabolic process"/>
    <property type="evidence" value="ECO:0007669"/>
    <property type="project" value="UniProtKB-UniRule"/>
</dbReference>
<dbReference type="GO" id="GO:0017057">
    <property type="term" value="F:6-phosphogluconolactonase activity"/>
    <property type="evidence" value="ECO:0007669"/>
    <property type="project" value="UniProtKB-UniRule"/>
</dbReference>
<dbReference type="GO" id="GO:0006098">
    <property type="term" value="P:pentose-phosphate shunt"/>
    <property type="evidence" value="ECO:0007669"/>
    <property type="project" value="InterPro"/>
</dbReference>
<evidence type="ECO:0000259" key="8">
    <source>
        <dbReference type="Pfam" id="PF01182"/>
    </source>
</evidence>
<evidence type="ECO:0000313" key="10">
    <source>
        <dbReference type="Proteomes" id="UP000754644"/>
    </source>
</evidence>
<evidence type="ECO:0000256" key="3">
    <source>
        <dbReference type="ARBA" id="ARBA00004961"/>
    </source>
</evidence>
<dbReference type="InterPro" id="IPR037171">
    <property type="entry name" value="NagB/RpiA_transferase-like"/>
</dbReference>
<organism evidence="9 10">
    <name type="scientific">SAR86 cluster bacterium</name>
    <dbReference type="NCBI Taxonomy" id="2030880"/>
    <lineage>
        <taxon>Bacteria</taxon>
        <taxon>Pseudomonadati</taxon>
        <taxon>Pseudomonadota</taxon>
        <taxon>Gammaproteobacteria</taxon>
        <taxon>SAR86 cluster</taxon>
    </lineage>
</organism>